<dbReference type="AlphaFoldDB" id="A0AAW1RL18"/>
<dbReference type="EMBL" id="JALJOV010002113">
    <property type="protein sequence ID" value="KAK9834340.1"/>
    <property type="molecule type" value="Genomic_DNA"/>
</dbReference>
<evidence type="ECO:0000313" key="2">
    <source>
        <dbReference type="EMBL" id="KAK9834340.1"/>
    </source>
</evidence>
<evidence type="ECO:0000313" key="3">
    <source>
        <dbReference type="Proteomes" id="UP001485043"/>
    </source>
</evidence>
<protein>
    <submittedName>
        <fullName evidence="2">Uncharacterized protein</fullName>
    </submittedName>
</protein>
<accession>A0AAW1RL18</accession>
<comment type="caution">
    <text evidence="2">The sequence shown here is derived from an EMBL/GenBank/DDBJ whole genome shotgun (WGS) entry which is preliminary data.</text>
</comment>
<name>A0AAW1RL18_9CHLO</name>
<evidence type="ECO:0000256" key="1">
    <source>
        <dbReference type="SAM" id="MobiDB-lite"/>
    </source>
</evidence>
<dbReference type="Proteomes" id="UP001485043">
    <property type="component" value="Unassembled WGS sequence"/>
</dbReference>
<sequence>MAELNGNLPLLSSLAQSGSTRAGSDLARAFYSTTAHADHQSSGGGIIGSAISSNHDNGLPVATSSKDVLPAVVTEPNEAAYSVAAALASDLPGLQEQARLAGLAQEARLHSYPMHPDPSPTSAGGLGSYPHHGADALMRVHDAVFHAGSLDAMRVSKGRKVGGQGTTSVANKRPDSETMAAVHSAVRGKSPEPHLPVMPKLASTDHLGVQRSMSGEQSSWEDARVHLQAANVAGIAGFAARRLLQA</sequence>
<proteinExistence type="predicted"/>
<keyword evidence="3" id="KW-1185">Reference proteome</keyword>
<reference evidence="2 3" key="1">
    <citation type="journal article" date="2024" name="Nat. Commun.">
        <title>Phylogenomics reveals the evolutionary origins of lichenization in chlorophyte algae.</title>
        <authorList>
            <person name="Puginier C."/>
            <person name="Libourel C."/>
            <person name="Otte J."/>
            <person name="Skaloud P."/>
            <person name="Haon M."/>
            <person name="Grisel S."/>
            <person name="Petersen M."/>
            <person name="Berrin J.G."/>
            <person name="Delaux P.M."/>
            <person name="Dal Grande F."/>
            <person name="Keller J."/>
        </authorList>
    </citation>
    <scope>NUCLEOTIDE SEQUENCE [LARGE SCALE GENOMIC DNA]</scope>
    <source>
        <strain evidence="2 3">SAG 2523</strain>
    </source>
</reference>
<gene>
    <name evidence="2" type="ORF">WJX84_003428</name>
</gene>
<organism evidence="2 3">
    <name type="scientific">Apatococcus fuscideae</name>
    <dbReference type="NCBI Taxonomy" id="2026836"/>
    <lineage>
        <taxon>Eukaryota</taxon>
        <taxon>Viridiplantae</taxon>
        <taxon>Chlorophyta</taxon>
        <taxon>core chlorophytes</taxon>
        <taxon>Trebouxiophyceae</taxon>
        <taxon>Chlorellales</taxon>
        <taxon>Chlorellaceae</taxon>
        <taxon>Apatococcus</taxon>
    </lineage>
</organism>
<feature type="region of interest" description="Disordered" evidence="1">
    <location>
        <begin position="157"/>
        <end position="177"/>
    </location>
</feature>